<evidence type="ECO:0000259" key="7">
    <source>
        <dbReference type="Pfam" id="PF25320"/>
    </source>
</evidence>
<dbReference type="GO" id="GO:0051083">
    <property type="term" value="P:'de novo' cotranslational protein folding"/>
    <property type="evidence" value="ECO:0007669"/>
    <property type="project" value="TreeGrafter"/>
</dbReference>
<dbReference type="InterPro" id="IPR019337">
    <property type="entry name" value="Telomere_length_regulation_dom"/>
</dbReference>
<feature type="region of interest" description="Disordered" evidence="5">
    <location>
        <begin position="373"/>
        <end position="404"/>
    </location>
</feature>
<dbReference type="SUPFAM" id="SSF48371">
    <property type="entry name" value="ARM repeat"/>
    <property type="match status" value="1"/>
</dbReference>
<evidence type="ECO:0000256" key="2">
    <source>
        <dbReference type="ARBA" id="ARBA00006133"/>
    </source>
</evidence>
<reference evidence="8" key="1">
    <citation type="submission" date="2020-04" db="EMBL/GenBank/DDBJ databases">
        <authorList>
            <person name="Neveu A P."/>
        </authorList>
    </citation>
    <scope>NUCLEOTIDE SEQUENCE</scope>
    <source>
        <tissue evidence="8">Whole embryo</tissue>
    </source>
</reference>
<dbReference type="AlphaFoldDB" id="A0A6F9DTW9"/>
<evidence type="ECO:0000256" key="1">
    <source>
        <dbReference type="ARBA" id="ARBA00004496"/>
    </source>
</evidence>
<dbReference type="Pfam" id="PF25320">
    <property type="entry name" value="TELO2_ARM"/>
    <property type="match status" value="1"/>
</dbReference>
<dbReference type="InterPro" id="IPR038528">
    <property type="entry name" value="TEL2_C_sf"/>
</dbReference>
<proteinExistence type="evidence at transcript level"/>
<name>A0A6F9DTW9_9ASCI</name>
<gene>
    <name evidence="8" type="primary">Telo2</name>
</gene>
<accession>A0A6F9DTW9</accession>
<dbReference type="GO" id="GO:0051879">
    <property type="term" value="F:Hsp90 protein binding"/>
    <property type="evidence" value="ECO:0007669"/>
    <property type="project" value="TreeGrafter"/>
</dbReference>
<comment type="similarity">
    <text evidence="2">Belongs to the TEL2 family.</text>
</comment>
<dbReference type="GO" id="GO:0005829">
    <property type="term" value="C:cytosol"/>
    <property type="evidence" value="ECO:0007669"/>
    <property type="project" value="TreeGrafter"/>
</dbReference>
<feature type="domain" description="Telomere length regulation protein conserved" evidence="6">
    <location>
        <begin position="418"/>
        <end position="525"/>
    </location>
</feature>
<evidence type="ECO:0000313" key="8">
    <source>
        <dbReference type="EMBL" id="CAB3266897.1"/>
    </source>
</evidence>
<evidence type="ECO:0000256" key="3">
    <source>
        <dbReference type="ARBA" id="ARBA00018231"/>
    </source>
</evidence>
<dbReference type="PANTHER" id="PTHR15830">
    <property type="entry name" value="TELOMERE LENGTH REGULATION PROTEIN TEL2 FAMILY MEMBER"/>
    <property type="match status" value="1"/>
</dbReference>
<dbReference type="GO" id="GO:0042162">
    <property type="term" value="F:telomeric DNA binding"/>
    <property type="evidence" value="ECO:0007669"/>
    <property type="project" value="TreeGrafter"/>
</dbReference>
<evidence type="ECO:0000259" key="6">
    <source>
        <dbReference type="Pfam" id="PF10193"/>
    </source>
</evidence>
<sequence>MENMFQQNMFKQLLICECLKPQAKMIWTKLCTVIASLPNHFANKLQNLESLSVFHHEKFFELLGLDMVLCIDFLASKVMQGTDVDTELLSKFIGQFCLIGKAANLFRGLLPAMVYHSHSNFVWRRILHKSFLNIPDRCTEPVLLYLFQHSPKHCLYAIIGDLALKHEKAKFTIQHKLLLVKHFKSPNVVENIFSYLSALDDGESSEIVHETLQKLLEVWKSKTAIKQTSYEQHRHISTAILVCVRCLGRIDEKHMDSLLQDLMTGMKNHLDSPDTQVRTLGMLVGQKVTEALQLPVKDDAKLEFDYPKNKETETLMEVLKSVPEPTEAFFTQQLQIYSDIKSQFVKPTNQKTLTTFSATKAVFKEIVAVKNLRFDDPPGGGNETDEPNEEEIQDSDDDDEFDAYPMPKETPFSKIAKPMYIRDCMDGLINNDSREKMEIYLGSLIQLIETDVTATKEVAAELCKILLNIQNNYALDEFSDTRRNAMALLAAINPEPVAEYLTGEFYSEHYSLQQRIDMLDVIVMASGRLSAISNRNLKSEQHVPQIAESRPEHDVSKALPWQQVVADRIESKTRRFGKARRPAPEVGPNRFGPVAGAFFYPLMAGYDKRVRTLDLLGTDTIVLGRLLYTLGTILYSCAGTTVSEAMCASLLDFLTSLRSHTEPFVRRACVYCVSMVTASAPQLTDRLGEAALEARAWLCGVISSDEDEQTRALAANTLTMMDLKAREELRLDNNVT</sequence>
<evidence type="ECO:0000256" key="5">
    <source>
        <dbReference type="SAM" id="MobiDB-lite"/>
    </source>
</evidence>
<dbReference type="Pfam" id="PF10193">
    <property type="entry name" value="Telomere_reg-2"/>
    <property type="match status" value="1"/>
</dbReference>
<dbReference type="Gene3D" id="1.25.40.720">
    <property type="entry name" value="Telomere length regulation protein 2, C-terminal domain"/>
    <property type="match status" value="2"/>
</dbReference>
<feature type="compositionally biased region" description="Acidic residues" evidence="5">
    <location>
        <begin position="383"/>
        <end position="402"/>
    </location>
</feature>
<comment type="subcellular location">
    <subcellularLocation>
        <location evidence="1">Cytoplasm</location>
    </subcellularLocation>
</comment>
<evidence type="ECO:0000256" key="4">
    <source>
        <dbReference type="ARBA" id="ARBA00022490"/>
    </source>
</evidence>
<dbReference type="EMBL" id="LR791035">
    <property type="protein sequence ID" value="CAB3266897.1"/>
    <property type="molecule type" value="mRNA"/>
</dbReference>
<feature type="domain" description="TELO2 ARM repeat" evidence="7">
    <location>
        <begin position="200"/>
        <end position="283"/>
    </location>
</feature>
<protein>
    <recommendedName>
        <fullName evidence="3">Telomere length regulation protein TEL2 homolog</fullName>
    </recommendedName>
</protein>
<keyword evidence="4" id="KW-0963">Cytoplasm</keyword>
<dbReference type="InterPro" id="IPR057348">
    <property type="entry name" value="TELO2_ARM"/>
</dbReference>
<dbReference type="InterPro" id="IPR016024">
    <property type="entry name" value="ARM-type_fold"/>
</dbReference>
<organism evidence="8">
    <name type="scientific">Phallusia mammillata</name>
    <dbReference type="NCBI Taxonomy" id="59560"/>
    <lineage>
        <taxon>Eukaryota</taxon>
        <taxon>Metazoa</taxon>
        <taxon>Chordata</taxon>
        <taxon>Tunicata</taxon>
        <taxon>Ascidiacea</taxon>
        <taxon>Phlebobranchia</taxon>
        <taxon>Ascidiidae</taxon>
        <taxon>Phallusia</taxon>
    </lineage>
</organism>
<dbReference type="PANTHER" id="PTHR15830:SF10">
    <property type="entry name" value="TELOMERE LENGTH REGULATION PROTEIN TEL2 HOMOLOG"/>
    <property type="match status" value="1"/>
</dbReference>
<dbReference type="InterPro" id="IPR051970">
    <property type="entry name" value="TEL2_Regulation"/>
</dbReference>